<protein>
    <submittedName>
        <fullName evidence="1">Uncharacterized protein</fullName>
    </submittedName>
</protein>
<evidence type="ECO:0000313" key="1">
    <source>
        <dbReference type="EMBL" id="ORY35023.1"/>
    </source>
</evidence>
<dbReference type="Proteomes" id="UP000193986">
    <property type="component" value="Unassembled WGS sequence"/>
</dbReference>
<dbReference type="AlphaFoldDB" id="A0A1Y2BJR9"/>
<keyword evidence="2" id="KW-1185">Reference proteome</keyword>
<sequence>MDRRVPAKPSDKTKNPYASTGTVAVLPSTLIASPQTPLPQSPVPFPAFYPTYHQPYQRAFGFGPPFWQPWSPLLPSFGQNQPQLPIHAPVAVPALAPTPAPTSTLVSGQIVKDVPARPNSAMRLHTGQGR</sequence>
<name>A0A1Y2BJR9_9TREE</name>
<dbReference type="EMBL" id="MCFC01000002">
    <property type="protein sequence ID" value="ORY35023.1"/>
    <property type="molecule type" value="Genomic_DNA"/>
</dbReference>
<organism evidence="1 2">
    <name type="scientific">Naematelia encephala</name>
    <dbReference type="NCBI Taxonomy" id="71784"/>
    <lineage>
        <taxon>Eukaryota</taxon>
        <taxon>Fungi</taxon>
        <taxon>Dikarya</taxon>
        <taxon>Basidiomycota</taxon>
        <taxon>Agaricomycotina</taxon>
        <taxon>Tremellomycetes</taxon>
        <taxon>Tremellales</taxon>
        <taxon>Naemateliaceae</taxon>
        <taxon>Naematelia</taxon>
    </lineage>
</organism>
<accession>A0A1Y2BJR9</accession>
<proteinExistence type="predicted"/>
<reference evidence="1 2" key="1">
    <citation type="submission" date="2016-07" db="EMBL/GenBank/DDBJ databases">
        <title>Pervasive Adenine N6-methylation of Active Genes in Fungi.</title>
        <authorList>
            <consortium name="DOE Joint Genome Institute"/>
            <person name="Mondo S.J."/>
            <person name="Dannebaum R.O."/>
            <person name="Kuo R.C."/>
            <person name="Labutti K."/>
            <person name="Haridas S."/>
            <person name="Kuo A."/>
            <person name="Salamov A."/>
            <person name="Ahrendt S.R."/>
            <person name="Lipzen A."/>
            <person name="Sullivan W."/>
            <person name="Andreopoulos W.B."/>
            <person name="Clum A."/>
            <person name="Lindquist E."/>
            <person name="Daum C."/>
            <person name="Ramamoorthy G.K."/>
            <person name="Gryganskyi A."/>
            <person name="Culley D."/>
            <person name="Magnuson J.K."/>
            <person name="James T.Y."/>
            <person name="O'Malley M.A."/>
            <person name="Stajich J.E."/>
            <person name="Spatafora J.W."/>
            <person name="Visel A."/>
            <person name="Grigoriev I.V."/>
        </authorList>
    </citation>
    <scope>NUCLEOTIDE SEQUENCE [LARGE SCALE GENOMIC DNA]</scope>
    <source>
        <strain evidence="1 2">68-887.2</strain>
    </source>
</reference>
<dbReference type="InParanoid" id="A0A1Y2BJR9"/>
<gene>
    <name evidence="1" type="ORF">BCR39DRAFT_516213</name>
</gene>
<evidence type="ECO:0000313" key="2">
    <source>
        <dbReference type="Proteomes" id="UP000193986"/>
    </source>
</evidence>
<comment type="caution">
    <text evidence="1">The sequence shown here is derived from an EMBL/GenBank/DDBJ whole genome shotgun (WGS) entry which is preliminary data.</text>
</comment>